<name>A0AAW1YB82_RUBAR</name>
<evidence type="ECO:0000313" key="2">
    <source>
        <dbReference type="EMBL" id="KAK9945208.1"/>
    </source>
</evidence>
<dbReference type="InterPro" id="IPR006502">
    <property type="entry name" value="PDDEXK-like"/>
</dbReference>
<dbReference type="AlphaFoldDB" id="A0AAW1YB82"/>
<evidence type="ECO:0000313" key="3">
    <source>
        <dbReference type="Proteomes" id="UP001457282"/>
    </source>
</evidence>
<protein>
    <submittedName>
        <fullName evidence="2">Uncharacterized protein</fullName>
    </submittedName>
</protein>
<comment type="caution">
    <text evidence="2">The sequence shown here is derived from an EMBL/GenBank/DDBJ whole genome shotgun (WGS) entry which is preliminary data.</text>
</comment>
<dbReference type="PANTHER" id="PTHR31579:SF14">
    <property type="entry name" value="RNA POLYMERASE SUBUNIT BETA-BETA PROTEIN, PUTATIVE (DUF506)-RELATED"/>
    <property type="match status" value="1"/>
</dbReference>
<proteinExistence type="predicted"/>
<gene>
    <name evidence="2" type="ORF">M0R45_010733</name>
</gene>
<reference evidence="2 3" key="1">
    <citation type="journal article" date="2023" name="G3 (Bethesda)">
        <title>A chromosome-length genome assembly and annotation of blackberry (Rubus argutus, cv. 'Hillquist').</title>
        <authorList>
            <person name="Bruna T."/>
            <person name="Aryal R."/>
            <person name="Dudchenko O."/>
            <person name="Sargent D.J."/>
            <person name="Mead D."/>
            <person name="Buti M."/>
            <person name="Cavallini A."/>
            <person name="Hytonen T."/>
            <person name="Andres J."/>
            <person name="Pham M."/>
            <person name="Weisz D."/>
            <person name="Mascagni F."/>
            <person name="Usai G."/>
            <person name="Natali L."/>
            <person name="Bassil N."/>
            <person name="Fernandez G.E."/>
            <person name="Lomsadze A."/>
            <person name="Armour M."/>
            <person name="Olukolu B."/>
            <person name="Poorten T."/>
            <person name="Britton C."/>
            <person name="Davik J."/>
            <person name="Ashrafi H."/>
            <person name="Aiden E.L."/>
            <person name="Borodovsky M."/>
            <person name="Worthington M."/>
        </authorList>
    </citation>
    <scope>NUCLEOTIDE SEQUENCE [LARGE SCALE GENOMIC DNA]</scope>
    <source>
        <strain evidence="2">PI 553951</strain>
    </source>
</reference>
<dbReference type="NCBIfam" id="TIGR01615">
    <property type="entry name" value="A_thal_3542"/>
    <property type="match status" value="1"/>
</dbReference>
<dbReference type="PANTHER" id="PTHR31579">
    <property type="entry name" value="OS03G0796600 PROTEIN"/>
    <property type="match status" value="1"/>
</dbReference>
<dbReference type="Proteomes" id="UP001457282">
    <property type="component" value="Unassembled WGS sequence"/>
</dbReference>
<evidence type="ECO:0000256" key="1">
    <source>
        <dbReference type="SAM" id="MobiDB-lite"/>
    </source>
</evidence>
<sequence>MPFPTKIQPIDSHARPLEAATRFEPVKPVVKSRLKRLFERPFTSVLRPSSPASAEKVGGVEELHFNKDGFTALAGEFEHSSVCLAKMVQNFMEESNEKQSTAARCSRNRCNCFNGNCDDSSDEELEPFGGFGDSNLASSGEACELLKSLVSCPSLRERNLLADTAKIVEKNKVCKRRDDNGRVVVTENLLALGYDASVCKSRWEKSPSYPSGEYEYIDVIIKGERLLIDIDFRSEFEIARPTKSYKAILQTLPCVFVGTPDRLRRIIGIASEAAKQSLKKKGMHIPPWRKPEYIKAKWLSPHIRATVSNDDPLPEKTETRSLIKSVEFEQSRTVLGNDKSVDSTELEVEESVFELSESEEEVVKEWKPPPVKPKRSSGVKIVTGLASGMEDEDEP</sequence>
<dbReference type="Pfam" id="PF04720">
    <property type="entry name" value="PDDEXK_6"/>
    <property type="match status" value="1"/>
</dbReference>
<feature type="region of interest" description="Disordered" evidence="1">
    <location>
        <begin position="358"/>
        <end position="395"/>
    </location>
</feature>
<dbReference type="EMBL" id="JBEDUW010000002">
    <property type="protein sequence ID" value="KAK9945208.1"/>
    <property type="molecule type" value="Genomic_DNA"/>
</dbReference>
<accession>A0AAW1YB82</accession>
<keyword evidence="3" id="KW-1185">Reference proteome</keyword>
<organism evidence="2 3">
    <name type="scientific">Rubus argutus</name>
    <name type="common">Southern blackberry</name>
    <dbReference type="NCBI Taxonomy" id="59490"/>
    <lineage>
        <taxon>Eukaryota</taxon>
        <taxon>Viridiplantae</taxon>
        <taxon>Streptophyta</taxon>
        <taxon>Embryophyta</taxon>
        <taxon>Tracheophyta</taxon>
        <taxon>Spermatophyta</taxon>
        <taxon>Magnoliopsida</taxon>
        <taxon>eudicotyledons</taxon>
        <taxon>Gunneridae</taxon>
        <taxon>Pentapetalae</taxon>
        <taxon>rosids</taxon>
        <taxon>fabids</taxon>
        <taxon>Rosales</taxon>
        <taxon>Rosaceae</taxon>
        <taxon>Rosoideae</taxon>
        <taxon>Rosoideae incertae sedis</taxon>
        <taxon>Rubus</taxon>
    </lineage>
</organism>